<keyword evidence="1" id="KW-0051">Antiviral defense</keyword>
<reference evidence="3 4" key="1">
    <citation type="submission" date="2019-10" db="EMBL/GenBank/DDBJ databases">
        <title>Comparative genomics of sulfur disproportionating microorganisms.</title>
        <authorList>
            <person name="Ward L.M."/>
            <person name="Bertran E."/>
            <person name="Johnston D."/>
        </authorList>
    </citation>
    <scope>NUCLEOTIDE SEQUENCE [LARGE SCALE GENOMIC DNA]</scope>
    <source>
        <strain evidence="3 4">DSM 14055</strain>
    </source>
</reference>
<dbReference type="NCBIfam" id="TIGR01894">
    <property type="entry name" value="cas_TM1795_cmr1"/>
    <property type="match status" value="1"/>
</dbReference>
<evidence type="ECO:0000313" key="3">
    <source>
        <dbReference type="EMBL" id="MQL53396.1"/>
    </source>
</evidence>
<gene>
    <name evidence="3" type="primary">cmr1</name>
    <name evidence="3" type="ORF">GFC01_14245</name>
</gene>
<feature type="domain" description="CRISPR type III-associated protein" evidence="2">
    <location>
        <begin position="2"/>
        <end position="150"/>
    </location>
</feature>
<name>A0A6N7ITE9_9FIRM</name>
<proteinExistence type="predicted"/>
<protein>
    <submittedName>
        <fullName evidence="3">Type III-B CRISPR module RAMP protein Cmr1</fullName>
    </submittedName>
</protein>
<dbReference type="InterPro" id="IPR005537">
    <property type="entry name" value="RAMP_III_fam"/>
</dbReference>
<dbReference type="GO" id="GO:0051607">
    <property type="term" value="P:defense response to virus"/>
    <property type="evidence" value="ECO:0007669"/>
    <property type="project" value="UniProtKB-KW"/>
</dbReference>
<dbReference type="Proteomes" id="UP000441717">
    <property type="component" value="Unassembled WGS sequence"/>
</dbReference>
<accession>A0A6N7ITE9</accession>
<dbReference type="InterPro" id="IPR007522">
    <property type="entry name" value="CRISPR-assoc_prot_TM1795"/>
</dbReference>
<evidence type="ECO:0000259" key="2">
    <source>
        <dbReference type="Pfam" id="PF03787"/>
    </source>
</evidence>
<organism evidence="3 4">
    <name type="scientific">Desulfofundulus thermobenzoicus</name>
    <dbReference type="NCBI Taxonomy" id="29376"/>
    <lineage>
        <taxon>Bacteria</taxon>
        <taxon>Bacillati</taxon>
        <taxon>Bacillota</taxon>
        <taxon>Clostridia</taxon>
        <taxon>Eubacteriales</taxon>
        <taxon>Peptococcaceae</taxon>
        <taxon>Desulfofundulus</taxon>
    </lineage>
</organism>
<comment type="caution">
    <text evidence="3">The sequence shown here is derived from an EMBL/GenBank/DDBJ whole genome shotgun (WGS) entry which is preliminary data.</text>
</comment>
<evidence type="ECO:0000313" key="4">
    <source>
        <dbReference type="Proteomes" id="UP000441717"/>
    </source>
</evidence>
<dbReference type="OrthoDB" id="190500at2"/>
<dbReference type="AlphaFoldDB" id="A0A6N7ITE9"/>
<sequence>MFLGGASSTTEAELRPPSLKGLLRFWFRAVALPSLGSWQAVQKVENELFGSTNGQAGFILSIMNSHGLKQVQPDQDWKKWHGLGYLGYGVVDRGMTRQPYLKHGGVFTLKVMLKDNVSPQIGSLLPVALKALGLFGAAGARARKGFGSLSLESLRHNGEEKWVVPGNIEELCAGIRKIFGEMSINRHEEGNLPDYTAFSLSAKVKIVKTARDPLQLLDEVGKELLRYRSYGRASGSIHVLPWREKAEQNFADDHDMILNVINGRTLQPPDHPRRVVFGLPHNYFFLSTRQKANVDAANHKRRASPLFIHIHALSTGEYAAVLSLLPAIFLPEGELIKMSGGGHNVQVACQVNYQEIENFLTRSAFRDGVVVWP</sequence>
<dbReference type="Pfam" id="PF03787">
    <property type="entry name" value="RAMPs"/>
    <property type="match status" value="1"/>
</dbReference>
<keyword evidence="4" id="KW-1185">Reference proteome</keyword>
<evidence type="ECO:0000256" key="1">
    <source>
        <dbReference type="ARBA" id="ARBA00023118"/>
    </source>
</evidence>
<dbReference type="EMBL" id="WHYR01000048">
    <property type="protein sequence ID" value="MQL53396.1"/>
    <property type="molecule type" value="Genomic_DNA"/>
</dbReference>